<dbReference type="EMBL" id="KZ819768">
    <property type="protein sequence ID" value="PWN52583.1"/>
    <property type="molecule type" value="Genomic_DNA"/>
</dbReference>
<gene>
    <name evidence="1" type="ORF">IE53DRAFT_384952</name>
</gene>
<sequence length="430" mass="48167">MAALTATARSRGHDPDVKLASAEELDSIRRLAQIVARIFYEDKHIILMDQLVSITVLPADVLAHRLGIQVKDLAALAIKLLDDKLICTFRRNETKDNVHNRTFQRTYYYLDYKLFLDVTKWKMVVIRNKIDKKLRNELENKGYVCPRCKRSFSTLEVAHLLDFIRNVFVCDNPGCNTELVDNEDAEDVQRSKESLTRFNEQLGIILGGLRRVENVTLPPLDVGAWLNKHAASQPWHARRRDADGSLPSSTLPPPSHGMGATTTLQVDLSYNDPASEAARLKAKQIADEEQRKQNALPAWHLASTVSGEQTALGKKQATNAIVGGNINEESTVQEDAEDADYYSQYAALQAQSEEQPTESVPYEEDLDEEDFEDVETTTNTDAAPSRKRSRSGSTSTPVTDQDTKRSKLDQVGNSGNAEDEDDMDDFEEVV</sequence>
<reference evidence="1 2" key="1">
    <citation type="journal article" date="2018" name="Mol. Biol. Evol.">
        <title>Broad Genomic Sampling Reveals a Smut Pathogenic Ancestry of the Fungal Clade Ustilaginomycotina.</title>
        <authorList>
            <person name="Kijpornyongpan T."/>
            <person name="Mondo S.J."/>
            <person name="Barry K."/>
            <person name="Sandor L."/>
            <person name="Lee J."/>
            <person name="Lipzen A."/>
            <person name="Pangilinan J."/>
            <person name="LaButti K."/>
            <person name="Hainaut M."/>
            <person name="Henrissat B."/>
            <person name="Grigoriev I.V."/>
            <person name="Spatafora J.W."/>
            <person name="Aime M.C."/>
        </authorList>
    </citation>
    <scope>NUCLEOTIDE SEQUENCE [LARGE SCALE GENOMIC DNA]</scope>
    <source>
        <strain evidence="1 2">SA 807</strain>
    </source>
</reference>
<proteinExistence type="predicted"/>
<accession>A0ACD0P369</accession>
<evidence type="ECO:0000313" key="2">
    <source>
        <dbReference type="Proteomes" id="UP000245626"/>
    </source>
</evidence>
<evidence type="ECO:0000313" key="1">
    <source>
        <dbReference type="EMBL" id="PWN52583.1"/>
    </source>
</evidence>
<organism evidence="1 2">
    <name type="scientific">Violaceomyces palustris</name>
    <dbReference type="NCBI Taxonomy" id="1673888"/>
    <lineage>
        <taxon>Eukaryota</taxon>
        <taxon>Fungi</taxon>
        <taxon>Dikarya</taxon>
        <taxon>Basidiomycota</taxon>
        <taxon>Ustilaginomycotina</taxon>
        <taxon>Ustilaginomycetes</taxon>
        <taxon>Violaceomycetales</taxon>
        <taxon>Violaceomycetaceae</taxon>
        <taxon>Violaceomyces</taxon>
    </lineage>
</organism>
<name>A0ACD0P369_9BASI</name>
<protein>
    <submittedName>
        <fullName evidence="1">Uncharacterized protein</fullName>
    </submittedName>
</protein>
<dbReference type="Proteomes" id="UP000245626">
    <property type="component" value="Unassembled WGS sequence"/>
</dbReference>
<keyword evidence="2" id="KW-1185">Reference proteome</keyword>